<protein>
    <submittedName>
        <fullName evidence="2">Uncharacterized protein</fullName>
    </submittedName>
</protein>
<feature type="compositionally biased region" description="Basic and acidic residues" evidence="1">
    <location>
        <begin position="7"/>
        <end position="35"/>
    </location>
</feature>
<feature type="compositionally biased region" description="Pro residues" evidence="1">
    <location>
        <begin position="62"/>
        <end position="74"/>
    </location>
</feature>
<name>A0A195BQD9_9HYME</name>
<evidence type="ECO:0000256" key="1">
    <source>
        <dbReference type="SAM" id="MobiDB-lite"/>
    </source>
</evidence>
<feature type="compositionally biased region" description="Basic and acidic residues" evidence="1">
    <location>
        <begin position="178"/>
        <end position="189"/>
    </location>
</feature>
<accession>A0A195BQD9</accession>
<sequence length="201" mass="22359">MVNKLMNKYERNGNKSKEVARAREETVAVSEDRTTKALSTKVGQRDQGYPANDPVRDEEGIHPPPHNPPCPPAIPNNQSTVMFHLRNPQMDRRIPPRTVNIFSFDERRPGRTSSPNSGWPDSAITPCPGHAYREHRGGVNPWARPHPGMSQSTSMNPTDRAFRPESTENEGENANGKDIPDVSGARDESSSLSVKEIISDR</sequence>
<keyword evidence="3" id="KW-1185">Reference proteome</keyword>
<reference evidence="2 3" key="1">
    <citation type="submission" date="2015-09" db="EMBL/GenBank/DDBJ databases">
        <title>Atta colombica WGS genome.</title>
        <authorList>
            <person name="Nygaard S."/>
            <person name="Hu H."/>
            <person name="Boomsma J."/>
            <person name="Zhang G."/>
        </authorList>
    </citation>
    <scope>NUCLEOTIDE SEQUENCE [LARGE SCALE GENOMIC DNA]</scope>
    <source>
        <strain evidence="2">Treedump-2</strain>
        <tissue evidence="2">Whole body</tissue>
    </source>
</reference>
<evidence type="ECO:0000313" key="3">
    <source>
        <dbReference type="Proteomes" id="UP000078540"/>
    </source>
</evidence>
<proteinExistence type="predicted"/>
<dbReference type="AlphaFoldDB" id="A0A195BQD9"/>
<evidence type="ECO:0000313" key="2">
    <source>
        <dbReference type="EMBL" id="KYM88808.1"/>
    </source>
</evidence>
<gene>
    <name evidence="2" type="ORF">ALC53_02573</name>
</gene>
<feature type="region of interest" description="Disordered" evidence="1">
    <location>
        <begin position="1"/>
        <end position="201"/>
    </location>
</feature>
<organism evidence="2 3">
    <name type="scientific">Atta colombica</name>
    <dbReference type="NCBI Taxonomy" id="520822"/>
    <lineage>
        <taxon>Eukaryota</taxon>
        <taxon>Metazoa</taxon>
        <taxon>Ecdysozoa</taxon>
        <taxon>Arthropoda</taxon>
        <taxon>Hexapoda</taxon>
        <taxon>Insecta</taxon>
        <taxon>Pterygota</taxon>
        <taxon>Neoptera</taxon>
        <taxon>Endopterygota</taxon>
        <taxon>Hymenoptera</taxon>
        <taxon>Apocrita</taxon>
        <taxon>Aculeata</taxon>
        <taxon>Formicoidea</taxon>
        <taxon>Formicidae</taxon>
        <taxon>Myrmicinae</taxon>
        <taxon>Atta</taxon>
    </lineage>
</organism>
<dbReference type="Proteomes" id="UP000078540">
    <property type="component" value="Unassembled WGS sequence"/>
</dbReference>
<dbReference type="EMBL" id="KQ976423">
    <property type="protein sequence ID" value="KYM88808.1"/>
    <property type="molecule type" value="Genomic_DNA"/>
</dbReference>